<evidence type="ECO:0000256" key="8">
    <source>
        <dbReference type="ARBA" id="ARBA00022917"/>
    </source>
</evidence>
<dbReference type="SMART" id="SM01016">
    <property type="entry name" value="Arg_tRNA_synt_N"/>
    <property type="match status" value="1"/>
</dbReference>
<keyword evidence="4 11" id="KW-0963">Cytoplasm</keyword>
<keyword evidence="7 11" id="KW-0067">ATP-binding</keyword>
<dbReference type="PROSITE" id="PS00178">
    <property type="entry name" value="AA_TRNA_LIGASE_I"/>
    <property type="match status" value="1"/>
</dbReference>
<dbReference type="EC" id="6.1.1.19" evidence="11"/>
<dbReference type="KEGG" id="mpc:Mar181_3234"/>
<evidence type="ECO:0000256" key="4">
    <source>
        <dbReference type="ARBA" id="ARBA00022490"/>
    </source>
</evidence>
<dbReference type="CDD" id="cd07956">
    <property type="entry name" value="Anticodon_Ia_Arg"/>
    <property type="match status" value="1"/>
</dbReference>
<keyword evidence="8 11" id="KW-0648">Protein biosynthesis</keyword>
<dbReference type="InterPro" id="IPR001278">
    <property type="entry name" value="Arg-tRNA-ligase"/>
</dbReference>
<proteinExistence type="inferred from homology"/>
<feature type="short sequence motif" description="'HIGH' region" evidence="11">
    <location>
        <begin position="123"/>
        <end position="133"/>
    </location>
</feature>
<dbReference type="RefSeq" id="WP_013797727.1">
    <property type="nucleotide sequence ID" value="NC_015559.1"/>
</dbReference>
<comment type="subcellular location">
    <subcellularLocation>
        <location evidence="1 11">Cytoplasm</location>
    </subcellularLocation>
</comment>
<keyword evidence="5 11" id="KW-0436">Ligase</keyword>
<dbReference type="OrthoDB" id="9803211at2"/>
<dbReference type="HAMAP" id="MF_00123">
    <property type="entry name" value="Arg_tRNA_synth"/>
    <property type="match status" value="1"/>
</dbReference>
<dbReference type="InterPro" id="IPR008909">
    <property type="entry name" value="DALR_anticod-bd"/>
</dbReference>
<dbReference type="SUPFAM" id="SSF55190">
    <property type="entry name" value="Arginyl-tRNA synthetase (ArgRS), N-terminal 'additional' domain"/>
    <property type="match status" value="1"/>
</dbReference>
<dbReference type="PANTHER" id="PTHR11956:SF5">
    <property type="entry name" value="ARGININE--TRNA LIGASE, CYTOPLASMIC"/>
    <property type="match status" value="1"/>
</dbReference>
<dbReference type="SUPFAM" id="SSF47323">
    <property type="entry name" value="Anticodon-binding domain of a subclass of class I aminoacyl-tRNA synthetases"/>
    <property type="match status" value="1"/>
</dbReference>
<dbReference type="Pfam" id="PF00750">
    <property type="entry name" value="tRNA-synt_1d"/>
    <property type="match status" value="1"/>
</dbReference>
<feature type="domain" description="DALR anticodon binding" evidence="13">
    <location>
        <begin position="462"/>
        <end position="577"/>
    </location>
</feature>
<dbReference type="InterPro" id="IPR009080">
    <property type="entry name" value="tRNAsynth_Ia_anticodon-bd"/>
</dbReference>
<dbReference type="NCBIfam" id="TIGR00456">
    <property type="entry name" value="argS"/>
    <property type="match status" value="1"/>
</dbReference>
<dbReference type="Proteomes" id="UP000009230">
    <property type="component" value="Chromosome"/>
</dbReference>
<evidence type="ECO:0000256" key="3">
    <source>
        <dbReference type="ARBA" id="ARBA00011245"/>
    </source>
</evidence>
<dbReference type="Pfam" id="PF03485">
    <property type="entry name" value="Arg_tRNA_synt_N"/>
    <property type="match status" value="1"/>
</dbReference>
<feature type="domain" description="Arginyl tRNA synthetase N-terminal" evidence="14">
    <location>
        <begin position="1"/>
        <end position="87"/>
    </location>
</feature>
<dbReference type="AlphaFoldDB" id="F6CT91"/>
<evidence type="ECO:0000256" key="7">
    <source>
        <dbReference type="ARBA" id="ARBA00022840"/>
    </source>
</evidence>
<evidence type="ECO:0000313" key="16">
    <source>
        <dbReference type="Proteomes" id="UP000009230"/>
    </source>
</evidence>
<reference evidence="15 16" key="1">
    <citation type="journal article" date="2012" name="Stand. Genomic Sci.">
        <title>Complete genome sequence of Marinomonas posidonica type strain (IVIA-Po-181(T)).</title>
        <authorList>
            <person name="Lucas-Elio P."/>
            <person name="Goodwin L."/>
            <person name="Woyke T."/>
            <person name="Pitluck S."/>
            <person name="Nolan M."/>
            <person name="Kyrpides N.C."/>
            <person name="Detter J.C."/>
            <person name="Copeland A."/>
            <person name="Lu M."/>
            <person name="Bruce D."/>
            <person name="Detter C."/>
            <person name="Tapia R."/>
            <person name="Han S."/>
            <person name="Land M.L."/>
            <person name="Ivanova N."/>
            <person name="Mikhailova N."/>
            <person name="Johnston A.W."/>
            <person name="Sanchez-Amat A."/>
        </authorList>
    </citation>
    <scope>NUCLEOTIDE SEQUENCE [LARGE SCALE GENOMIC DNA]</scope>
    <source>
        <strain evidence="16">CECT 7376 / NCIMB 14433 / IVIA-Po-181</strain>
    </source>
</reference>
<gene>
    <name evidence="11" type="primary">argS</name>
    <name evidence="15" type="ordered locus">Mar181_3234</name>
</gene>
<dbReference type="Gene3D" id="1.10.730.10">
    <property type="entry name" value="Isoleucyl-tRNA Synthetase, Domain 1"/>
    <property type="match status" value="1"/>
</dbReference>
<organism evidence="15 16">
    <name type="scientific">Marinomonas posidonica (strain CECT 7376 / NCIMB 14433 / IVIA-Po-181)</name>
    <dbReference type="NCBI Taxonomy" id="491952"/>
    <lineage>
        <taxon>Bacteria</taxon>
        <taxon>Pseudomonadati</taxon>
        <taxon>Pseudomonadota</taxon>
        <taxon>Gammaproteobacteria</taxon>
        <taxon>Oceanospirillales</taxon>
        <taxon>Oceanospirillaceae</taxon>
        <taxon>Marinomonas</taxon>
    </lineage>
</organism>
<dbReference type="FunFam" id="3.40.50.620:FF:000030">
    <property type="entry name" value="Arginine--tRNA ligase"/>
    <property type="match status" value="1"/>
</dbReference>
<keyword evidence="16" id="KW-1185">Reference proteome</keyword>
<dbReference type="GO" id="GO:0006420">
    <property type="term" value="P:arginyl-tRNA aminoacylation"/>
    <property type="evidence" value="ECO:0007669"/>
    <property type="project" value="UniProtKB-UniRule"/>
</dbReference>
<evidence type="ECO:0000256" key="2">
    <source>
        <dbReference type="ARBA" id="ARBA00005594"/>
    </source>
</evidence>
<sequence length="577" mass="64248">MNIQTLLNQRIQAAMVAAGAPETAPALTRQSAKVQFGDYQANGIMGVAKSLKMNPRELAQKVVDGLDLSDIAEKVEIAGPGFINIFLKNAWLGKELVALRQSERLDVPSVAAPETVVVDYSSPNLAKEMHVGHLRSTVIGDAVVRTLEFLGHRVVRQNHVGDWGTQFGMLLAYMERLRSEKAEISMALSDLETFYRTAKTCFDDDAGFADRARELVVALQSGDKDCLALWDEFIDISLTHCEETYKMLGVSLERQHVMPESAYNDDLQNVVNELTEQNLLKEDQGAQCVFLEEFANKEGEITPIIVQKTGGGFLYSTTDLAAVRFRQHTLEANRVLYFVDARQSLHFQQIFTLSRKAGFVKPETQLEHMPFGTVMGSDGKPFKTRSGGVAKLSSLLEEAQERAYQLVSSKNPDMSEEELRNISRVVGIASVKYADLSKNRTSDYVFNWDTMLSFEGNTAPYLLYAYSRVASIVKRSEMDVASLTGEIKVEASQERALAMKLCQFEEAIQQVANDGMPHFLCAYLYELAGTFMTFYEACPILNAEEDVKNSRLQLALNTASTLQLGLSLLGIETLERM</sequence>
<dbReference type="Pfam" id="PF05746">
    <property type="entry name" value="DALR_1"/>
    <property type="match status" value="1"/>
</dbReference>
<protein>
    <recommendedName>
        <fullName evidence="11">Arginine--tRNA ligase</fullName>
        <ecNumber evidence="11">6.1.1.19</ecNumber>
    </recommendedName>
    <alternativeName>
        <fullName evidence="11">Arginyl-tRNA synthetase</fullName>
        <shortName evidence="11">ArgRS</shortName>
    </alternativeName>
</protein>
<dbReference type="InterPro" id="IPR001412">
    <property type="entry name" value="aa-tRNA-synth_I_CS"/>
</dbReference>
<keyword evidence="9 11" id="KW-0030">Aminoacyl-tRNA synthetase</keyword>
<dbReference type="SUPFAM" id="SSF52374">
    <property type="entry name" value="Nucleotidylyl transferase"/>
    <property type="match status" value="1"/>
</dbReference>
<dbReference type="GO" id="GO:0005737">
    <property type="term" value="C:cytoplasm"/>
    <property type="evidence" value="ECO:0007669"/>
    <property type="project" value="UniProtKB-SubCell"/>
</dbReference>
<evidence type="ECO:0000259" key="13">
    <source>
        <dbReference type="SMART" id="SM00836"/>
    </source>
</evidence>
<evidence type="ECO:0000313" key="15">
    <source>
        <dbReference type="EMBL" id="AEF56257.1"/>
    </source>
</evidence>
<dbReference type="InterPro" id="IPR014729">
    <property type="entry name" value="Rossmann-like_a/b/a_fold"/>
</dbReference>
<accession>F6CT91</accession>
<dbReference type="HOGENOM" id="CLU_006406_5_1_6"/>
<dbReference type="PRINTS" id="PR01038">
    <property type="entry name" value="TRNASYNTHARG"/>
</dbReference>
<dbReference type="GO" id="GO:0004814">
    <property type="term" value="F:arginine-tRNA ligase activity"/>
    <property type="evidence" value="ECO:0007669"/>
    <property type="project" value="UniProtKB-UniRule"/>
</dbReference>
<evidence type="ECO:0000259" key="14">
    <source>
        <dbReference type="SMART" id="SM01016"/>
    </source>
</evidence>
<dbReference type="FunFam" id="1.10.730.10:FF:000006">
    <property type="entry name" value="Arginyl-tRNA synthetase 2, mitochondrial"/>
    <property type="match status" value="1"/>
</dbReference>
<evidence type="ECO:0000256" key="6">
    <source>
        <dbReference type="ARBA" id="ARBA00022741"/>
    </source>
</evidence>
<dbReference type="GO" id="GO:0005524">
    <property type="term" value="F:ATP binding"/>
    <property type="evidence" value="ECO:0007669"/>
    <property type="project" value="UniProtKB-UniRule"/>
</dbReference>
<dbReference type="InterPro" id="IPR035684">
    <property type="entry name" value="ArgRS_core"/>
</dbReference>
<dbReference type="eggNOG" id="COG0018">
    <property type="taxonomic scope" value="Bacteria"/>
</dbReference>
<evidence type="ECO:0000256" key="9">
    <source>
        <dbReference type="ARBA" id="ARBA00023146"/>
    </source>
</evidence>
<dbReference type="CDD" id="cd00671">
    <property type="entry name" value="ArgRS_core"/>
    <property type="match status" value="1"/>
</dbReference>
<dbReference type="InterPro" id="IPR036695">
    <property type="entry name" value="Arg-tRNA-synth_N_sf"/>
</dbReference>
<evidence type="ECO:0000256" key="5">
    <source>
        <dbReference type="ARBA" id="ARBA00022598"/>
    </source>
</evidence>
<comment type="similarity">
    <text evidence="2 11 12">Belongs to the class-I aminoacyl-tRNA synthetase family.</text>
</comment>
<dbReference type="PANTHER" id="PTHR11956">
    <property type="entry name" value="ARGINYL-TRNA SYNTHETASE"/>
    <property type="match status" value="1"/>
</dbReference>
<dbReference type="SMART" id="SM00836">
    <property type="entry name" value="DALR_1"/>
    <property type="match status" value="1"/>
</dbReference>
<dbReference type="Gene3D" id="3.40.50.620">
    <property type="entry name" value="HUPs"/>
    <property type="match status" value="1"/>
</dbReference>
<comment type="catalytic activity">
    <reaction evidence="10 11">
        <text>tRNA(Arg) + L-arginine + ATP = L-arginyl-tRNA(Arg) + AMP + diphosphate</text>
        <dbReference type="Rhea" id="RHEA:20301"/>
        <dbReference type="Rhea" id="RHEA-COMP:9658"/>
        <dbReference type="Rhea" id="RHEA-COMP:9673"/>
        <dbReference type="ChEBI" id="CHEBI:30616"/>
        <dbReference type="ChEBI" id="CHEBI:32682"/>
        <dbReference type="ChEBI" id="CHEBI:33019"/>
        <dbReference type="ChEBI" id="CHEBI:78442"/>
        <dbReference type="ChEBI" id="CHEBI:78513"/>
        <dbReference type="ChEBI" id="CHEBI:456215"/>
        <dbReference type="EC" id="6.1.1.19"/>
    </reaction>
</comment>
<evidence type="ECO:0000256" key="12">
    <source>
        <dbReference type="RuleBase" id="RU363038"/>
    </source>
</evidence>
<dbReference type="Gene3D" id="3.30.1360.70">
    <property type="entry name" value="Arginyl tRNA synthetase N-terminal domain"/>
    <property type="match status" value="1"/>
</dbReference>
<keyword evidence="6 11" id="KW-0547">Nucleotide-binding</keyword>
<name>F6CT91_MARPP</name>
<evidence type="ECO:0000256" key="10">
    <source>
        <dbReference type="ARBA" id="ARBA00049339"/>
    </source>
</evidence>
<comment type="subunit">
    <text evidence="3 11">Monomer.</text>
</comment>
<dbReference type="STRING" id="491952.Mar181_3234"/>
<evidence type="ECO:0000256" key="11">
    <source>
        <dbReference type="HAMAP-Rule" id="MF_00123"/>
    </source>
</evidence>
<dbReference type="EMBL" id="CP002771">
    <property type="protein sequence ID" value="AEF56257.1"/>
    <property type="molecule type" value="Genomic_DNA"/>
</dbReference>
<evidence type="ECO:0000256" key="1">
    <source>
        <dbReference type="ARBA" id="ARBA00004496"/>
    </source>
</evidence>
<dbReference type="InterPro" id="IPR005148">
    <property type="entry name" value="Arg-tRNA-synth_N"/>
</dbReference>